<gene>
    <name evidence="2" type="ORF">PENSUB_1666</name>
</gene>
<evidence type="ECO:0000313" key="2">
    <source>
        <dbReference type="EMBL" id="OKP12726.1"/>
    </source>
</evidence>
<organism evidence="2 3">
    <name type="scientific">Penicillium subrubescens</name>
    <dbReference type="NCBI Taxonomy" id="1316194"/>
    <lineage>
        <taxon>Eukaryota</taxon>
        <taxon>Fungi</taxon>
        <taxon>Dikarya</taxon>
        <taxon>Ascomycota</taxon>
        <taxon>Pezizomycotina</taxon>
        <taxon>Eurotiomycetes</taxon>
        <taxon>Eurotiomycetidae</taxon>
        <taxon>Eurotiales</taxon>
        <taxon>Aspergillaceae</taxon>
        <taxon>Penicillium</taxon>
    </lineage>
</organism>
<accession>A0A1Q5UJR9</accession>
<reference evidence="2 3" key="1">
    <citation type="submission" date="2016-10" db="EMBL/GenBank/DDBJ databases">
        <title>Genome sequence of the ascomycete fungus Penicillium subrubescens.</title>
        <authorList>
            <person name="De Vries R.P."/>
            <person name="Peng M."/>
            <person name="Dilokpimol A."/>
            <person name="Hilden K."/>
            <person name="Makela M.R."/>
            <person name="Grigoriev I."/>
            <person name="Riley R."/>
            <person name="Granchi Z."/>
        </authorList>
    </citation>
    <scope>NUCLEOTIDE SEQUENCE [LARGE SCALE GENOMIC DNA]</scope>
    <source>
        <strain evidence="2 3">CBS 132785</strain>
    </source>
</reference>
<dbReference type="Proteomes" id="UP000186955">
    <property type="component" value="Unassembled WGS sequence"/>
</dbReference>
<keyword evidence="3" id="KW-1185">Reference proteome</keyword>
<comment type="caution">
    <text evidence="2">The sequence shown here is derived from an EMBL/GenBank/DDBJ whole genome shotgun (WGS) entry which is preliminary data.</text>
</comment>
<feature type="region of interest" description="Disordered" evidence="1">
    <location>
        <begin position="1"/>
        <end position="26"/>
    </location>
</feature>
<protein>
    <submittedName>
        <fullName evidence="2">Uncharacterized protein</fullName>
    </submittedName>
</protein>
<proteinExistence type="predicted"/>
<feature type="non-terminal residue" evidence="2">
    <location>
        <position position="1"/>
    </location>
</feature>
<feature type="compositionally biased region" description="Polar residues" evidence="1">
    <location>
        <begin position="1"/>
        <end position="20"/>
    </location>
</feature>
<dbReference type="AlphaFoldDB" id="A0A1Q5UJR9"/>
<evidence type="ECO:0000313" key="3">
    <source>
        <dbReference type="Proteomes" id="UP000186955"/>
    </source>
</evidence>
<dbReference type="EMBL" id="MNBE01000182">
    <property type="protein sequence ID" value="OKP12726.1"/>
    <property type="molecule type" value="Genomic_DNA"/>
</dbReference>
<evidence type="ECO:0000256" key="1">
    <source>
        <dbReference type="SAM" id="MobiDB-lite"/>
    </source>
</evidence>
<name>A0A1Q5UJR9_9EURO</name>
<sequence>NNNEGSIGSSTPTFSQNQLLKVSGNKGKVQREEIKIADKNDNELLGIQRLSDSEVAEVVKKYA</sequence>